<keyword evidence="1" id="KW-0812">Transmembrane</keyword>
<feature type="transmembrane region" description="Helical" evidence="1">
    <location>
        <begin position="182"/>
        <end position="200"/>
    </location>
</feature>
<evidence type="ECO:0000313" key="5">
    <source>
        <dbReference type="Proteomes" id="UP000749311"/>
    </source>
</evidence>
<comment type="caution">
    <text evidence="4">The sequence shown here is derived from an EMBL/GenBank/DDBJ whole genome shotgun (WGS) entry which is preliminary data.</text>
</comment>
<feature type="transmembrane region" description="Helical" evidence="1">
    <location>
        <begin position="245"/>
        <end position="265"/>
    </location>
</feature>
<dbReference type="Proteomes" id="UP000749311">
    <property type="component" value="Unassembled WGS sequence"/>
</dbReference>
<keyword evidence="5" id="KW-1185">Reference proteome</keyword>
<dbReference type="PANTHER" id="PTHR23028:SF53">
    <property type="entry name" value="ACYL_TRANSF_3 DOMAIN-CONTAINING PROTEIN"/>
    <property type="match status" value="1"/>
</dbReference>
<feature type="transmembrane region" description="Helical" evidence="1">
    <location>
        <begin position="307"/>
        <end position="325"/>
    </location>
</feature>
<feature type="domain" description="Acyltransferase 3" evidence="2">
    <location>
        <begin position="23"/>
        <end position="350"/>
    </location>
</feature>
<dbReference type="Pfam" id="PF19040">
    <property type="entry name" value="SGNH"/>
    <property type="match status" value="1"/>
</dbReference>
<feature type="transmembrane region" description="Helical" evidence="1">
    <location>
        <begin position="47"/>
        <end position="66"/>
    </location>
</feature>
<name>A0ABX0SD33_9ACTN</name>
<gene>
    <name evidence="4" type="ORF">FB473_000959</name>
</gene>
<dbReference type="RefSeq" id="WP_167165329.1">
    <property type="nucleotide sequence ID" value="NZ_BAAAOO010000002.1"/>
</dbReference>
<feature type="transmembrane region" description="Helical" evidence="1">
    <location>
        <begin position="87"/>
        <end position="106"/>
    </location>
</feature>
<feature type="transmembrane region" description="Helical" evidence="1">
    <location>
        <begin position="337"/>
        <end position="356"/>
    </location>
</feature>
<dbReference type="EMBL" id="JAAMOZ010000001">
    <property type="protein sequence ID" value="NIH56314.1"/>
    <property type="molecule type" value="Genomic_DNA"/>
</dbReference>
<feature type="domain" description="SGNH" evidence="3">
    <location>
        <begin position="458"/>
        <end position="668"/>
    </location>
</feature>
<feature type="transmembrane region" description="Helical" evidence="1">
    <location>
        <begin position="156"/>
        <end position="175"/>
    </location>
</feature>
<feature type="transmembrane region" description="Helical" evidence="1">
    <location>
        <begin position="368"/>
        <end position="389"/>
    </location>
</feature>
<accession>A0ABX0SD33</accession>
<dbReference type="InterPro" id="IPR050879">
    <property type="entry name" value="Acyltransferase_3"/>
</dbReference>
<dbReference type="InterPro" id="IPR043968">
    <property type="entry name" value="SGNH"/>
</dbReference>
<dbReference type="Pfam" id="PF01757">
    <property type="entry name" value="Acyl_transf_3"/>
    <property type="match status" value="1"/>
</dbReference>
<protein>
    <submittedName>
        <fullName evidence="4">Peptidoglycan/LPS O-acetylase OafA/YrhL</fullName>
    </submittedName>
</protein>
<proteinExistence type="predicted"/>
<evidence type="ECO:0000313" key="4">
    <source>
        <dbReference type="EMBL" id="NIH56314.1"/>
    </source>
</evidence>
<evidence type="ECO:0000256" key="1">
    <source>
        <dbReference type="SAM" id="Phobius"/>
    </source>
</evidence>
<evidence type="ECO:0000259" key="2">
    <source>
        <dbReference type="Pfam" id="PF01757"/>
    </source>
</evidence>
<feature type="transmembrane region" description="Helical" evidence="1">
    <location>
        <begin position="220"/>
        <end position="238"/>
    </location>
</feature>
<organism evidence="4 5">
    <name type="scientific">Brooklawnia cerclae</name>
    <dbReference type="NCBI Taxonomy" id="349934"/>
    <lineage>
        <taxon>Bacteria</taxon>
        <taxon>Bacillati</taxon>
        <taxon>Actinomycetota</taxon>
        <taxon>Actinomycetes</taxon>
        <taxon>Propionibacteriales</taxon>
        <taxon>Propionibacteriaceae</taxon>
        <taxon>Brooklawnia</taxon>
    </lineage>
</organism>
<dbReference type="InterPro" id="IPR002656">
    <property type="entry name" value="Acyl_transf_3_dom"/>
</dbReference>
<reference evidence="4 5" key="1">
    <citation type="submission" date="2020-02" db="EMBL/GenBank/DDBJ databases">
        <title>Sequencing the genomes of 1000 actinobacteria strains.</title>
        <authorList>
            <person name="Klenk H.-P."/>
        </authorList>
    </citation>
    <scope>NUCLEOTIDE SEQUENCE [LARGE SCALE GENOMIC DNA]</scope>
    <source>
        <strain evidence="4 5">DSM 19609</strain>
    </source>
</reference>
<dbReference type="PANTHER" id="PTHR23028">
    <property type="entry name" value="ACETYLTRANSFERASE"/>
    <property type="match status" value="1"/>
</dbReference>
<evidence type="ECO:0000259" key="3">
    <source>
        <dbReference type="Pfam" id="PF19040"/>
    </source>
</evidence>
<keyword evidence="1" id="KW-1133">Transmembrane helix</keyword>
<keyword evidence="1" id="KW-0472">Membrane</keyword>
<sequence>MKPSSSAAPAIDVRPAASTFRPEIQGLRAICMLQVMGFHAWQVGSPIGVDVFLMISAYLLAGSFIRRSESGTMPSLPDQWLRLFKRLLPPLVLAIWFAVTLTYMFLPRTRRPEILEQAIASLFYFQNWRLLGNQTDYYAAEHSLSSPLMHLWSMSMQGQVFLIWPLLMAACVLIARRLGKRIRVIAMAGFGTLAVASMIWLLVARATEYQGLYFDTRSRIWEFALGSMVAVVAPLVRVPDRWKAVIGWGGLGTIVLFSLVSIGTYPGPMATIPMLAAATVLTVGTADAPGGLARFLSLRPLVALGDISYALYLVHWPIIAVYLGAREQDQLSPAEGVVLIMVSIGTATLLTKWVDAPLRRLPWTNSSLWHKAAVVATSLAVGVAPIAFLEHRQDVRASESPVGDHPGARVFSAGELDDPARQFGVDTVPIPEARGESWAGLPDACDGAYAAIDRREKATCAQQLPDDGVYTSTVVAIGDSHMEQLLPAITPGYLADGARVVTLLLGGCQFRPPTDDQVETCVAWNQDVLATVAAEAPDTVLFYATAASADTPDVAVAGIEEYVRVLADAGVTRLIGVRDNPRFPFDMYECSLGVTTTNPVTGCMVSRSMIYSETMPDADLSEIEGYMSLDLSDVICTGNVCPGVIGGVNVYLDDNHLTREFSESMADITRERLRSTSI</sequence>